<protein>
    <recommendedName>
        <fullName evidence="2">N-acetyltransferase domain-containing protein</fullName>
    </recommendedName>
</protein>
<accession>A0A098ECJ0</accession>
<organism evidence="1">
    <name type="scientific">groundwater metagenome</name>
    <dbReference type="NCBI Taxonomy" id="717931"/>
    <lineage>
        <taxon>unclassified sequences</taxon>
        <taxon>metagenomes</taxon>
        <taxon>ecological metagenomes</taxon>
    </lineage>
</organism>
<name>A0A098ECJ0_9ZZZZ</name>
<evidence type="ECO:0000313" key="1">
    <source>
        <dbReference type="EMBL" id="CEG13236.1"/>
    </source>
</evidence>
<sequence length="68" mass="7729">MGIGTKIINVVVGTARIYSKNVGCRYICVDAYNQPEVIAFYENNNFKKIKSKIKEGKTVLMYRDIIVP</sequence>
<dbReference type="SUPFAM" id="SSF55729">
    <property type="entry name" value="Acyl-CoA N-acyltransferases (Nat)"/>
    <property type="match status" value="1"/>
</dbReference>
<gene>
    <name evidence="1" type="ORF">MSIBF_A350003</name>
</gene>
<dbReference type="Gene3D" id="3.40.630.30">
    <property type="match status" value="1"/>
</dbReference>
<reference evidence="1" key="1">
    <citation type="submission" date="2014-09" db="EMBL/GenBank/DDBJ databases">
        <authorList>
            <person name="Probst J Alexander"/>
        </authorList>
    </citation>
    <scope>NUCLEOTIDE SEQUENCE</scope>
</reference>
<dbReference type="EMBL" id="CCXY01000279">
    <property type="protein sequence ID" value="CEG13236.1"/>
    <property type="molecule type" value="Genomic_DNA"/>
</dbReference>
<dbReference type="InterPro" id="IPR016181">
    <property type="entry name" value="Acyl_CoA_acyltransferase"/>
</dbReference>
<evidence type="ECO:0008006" key="2">
    <source>
        <dbReference type="Google" id="ProtNLM"/>
    </source>
</evidence>
<proteinExistence type="predicted"/>
<dbReference type="AlphaFoldDB" id="A0A098ECJ0"/>